<dbReference type="SUPFAM" id="SSF53383">
    <property type="entry name" value="PLP-dependent transferases"/>
    <property type="match status" value="1"/>
</dbReference>
<dbReference type="CDD" id="cd00609">
    <property type="entry name" value="AAT_like"/>
    <property type="match status" value="1"/>
</dbReference>
<evidence type="ECO:0000313" key="7">
    <source>
        <dbReference type="EMBL" id="GAB1581850.1"/>
    </source>
</evidence>
<dbReference type="GO" id="GO:0008483">
    <property type="term" value="F:transaminase activity"/>
    <property type="evidence" value="ECO:0007669"/>
    <property type="project" value="UniProtKB-KW"/>
</dbReference>
<evidence type="ECO:0000256" key="5">
    <source>
        <dbReference type="ARBA" id="ARBA00023163"/>
    </source>
</evidence>
<evidence type="ECO:0000259" key="6">
    <source>
        <dbReference type="PROSITE" id="PS50949"/>
    </source>
</evidence>
<dbReference type="InterPro" id="IPR000524">
    <property type="entry name" value="Tscrpt_reg_HTH_GntR"/>
</dbReference>
<dbReference type="Pfam" id="PF00155">
    <property type="entry name" value="Aminotran_1_2"/>
    <property type="match status" value="1"/>
</dbReference>
<evidence type="ECO:0000256" key="4">
    <source>
        <dbReference type="ARBA" id="ARBA00023125"/>
    </source>
</evidence>
<dbReference type="PANTHER" id="PTHR46577">
    <property type="entry name" value="HTH-TYPE TRANSCRIPTIONAL REGULATORY PROTEIN GABR"/>
    <property type="match status" value="1"/>
</dbReference>
<dbReference type="SUPFAM" id="SSF46785">
    <property type="entry name" value="Winged helix' DNA-binding domain"/>
    <property type="match status" value="1"/>
</dbReference>
<dbReference type="Gene3D" id="3.90.1150.10">
    <property type="entry name" value="Aspartate Aminotransferase, domain 1"/>
    <property type="match status" value="1"/>
</dbReference>
<proteinExistence type="inferred from homology"/>
<dbReference type="InterPro" id="IPR036388">
    <property type="entry name" value="WH-like_DNA-bd_sf"/>
</dbReference>
<dbReference type="InterPro" id="IPR004839">
    <property type="entry name" value="Aminotransferase_I/II_large"/>
</dbReference>
<feature type="domain" description="HTH gntR-type" evidence="6">
    <location>
        <begin position="13"/>
        <end position="81"/>
    </location>
</feature>
<evidence type="ECO:0000256" key="1">
    <source>
        <dbReference type="ARBA" id="ARBA00005384"/>
    </source>
</evidence>
<keyword evidence="7" id="KW-0032">Aminotransferase</keyword>
<dbReference type="InterPro" id="IPR036390">
    <property type="entry name" value="WH_DNA-bd_sf"/>
</dbReference>
<dbReference type="PANTHER" id="PTHR46577:SF1">
    <property type="entry name" value="HTH-TYPE TRANSCRIPTIONAL REGULATORY PROTEIN GABR"/>
    <property type="match status" value="1"/>
</dbReference>
<keyword evidence="3" id="KW-0805">Transcription regulation</keyword>
<dbReference type="Gene3D" id="3.40.640.10">
    <property type="entry name" value="Type I PLP-dependent aspartate aminotransferase-like (Major domain)"/>
    <property type="match status" value="1"/>
</dbReference>
<gene>
    <name evidence="7" type="ORF">PPNSA23_17930</name>
</gene>
<sequence length="472" mass="51195">MTNWIPDLTSFNSPKYIAIADAMDRDIGAGVLKPGTRLPPQRELAYALKVTIGTITRAYALAAERGLVAGEVGRGTYVLDRTEIGSKSVGWHMAETKTADLDVSLIGNAMRMDSTAATDVGQSAVIGRFVAEVFADEPGRANDYTRTLSDEWREAGSAWLATGGWRPPLNSIIPIAGVLSGIGNVIAAITAPGDKIAFEELTYSAIARGSALIGRRTVRVRSGEAGLDPDDFENVCTREHPKALVLIPTLNNPTMTVMPEENRRRIAEIAHRHNVWIIEDNIYGNALDDAPPPFAAIIPDRTFHLSGVSKTLSAGLRSGWASCPPNFASRVINAKKLMTGGLSYAMTEATARLVLSGEAARLKAAVLEEMRAREAIAREVMAGHTLASNPHCPYIWLELPDPWLPGTYKKAALERGIVIDEADVFKVGQVDRVYHRVRIAFSAIGDRKSVRYGFETLRQLLDNASAGYDGME</sequence>
<dbReference type="CDD" id="cd07377">
    <property type="entry name" value="WHTH_GntR"/>
    <property type="match status" value="1"/>
</dbReference>
<comment type="caution">
    <text evidence="7">The sequence shown here is derived from an EMBL/GenBank/DDBJ whole genome shotgun (WGS) entry which is preliminary data.</text>
</comment>
<keyword evidence="8" id="KW-1185">Reference proteome</keyword>
<evidence type="ECO:0000256" key="3">
    <source>
        <dbReference type="ARBA" id="ARBA00023015"/>
    </source>
</evidence>
<keyword evidence="5" id="KW-0804">Transcription</keyword>
<reference evidence="7 8" key="1">
    <citation type="submission" date="2024-10" db="EMBL/GenBank/DDBJ databases">
        <title>Isolation, draft genome sequencing and identification of Phyllobacterium sp. NSA23, isolated from leaf soil.</title>
        <authorList>
            <person name="Akita H."/>
        </authorList>
    </citation>
    <scope>NUCLEOTIDE SEQUENCE [LARGE SCALE GENOMIC DNA]</scope>
    <source>
        <strain evidence="7 8">NSA23</strain>
    </source>
</reference>
<dbReference type="InterPro" id="IPR015422">
    <property type="entry name" value="PyrdxlP-dep_Trfase_small"/>
</dbReference>
<dbReference type="RefSeq" id="WP_407864606.1">
    <property type="nucleotide sequence ID" value="NZ_BAAFZP010000001.1"/>
</dbReference>
<protein>
    <submittedName>
        <fullName evidence="7">PLP-dependent aminotransferase family protein</fullName>
    </submittedName>
</protein>
<dbReference type="InterPro" id="IPR015424">
    <property type="entry name" value="PyrdxlP-dep_Trfase"/>
</dbReference>
<keyword evidence="2" id="KW-0663">Pyridoxal phosphate</keyword>
<keyword evidence="7" id="KW-0808">Transferase</keyword>
<evidence type="ECO:0000256" key="2">
    <source>
        <dbReference type="ARBA" id="ARBA00022898"/>
    </source>
</evidence>
<dbReference type="InterPro" id="IPR051446">
    <property type="entry name" value="HTH_trans_reg/aminotransferase"/>
</dbReference>
<dbReference type="EMBL" id="BAAFZP010000001">
    <property type="protein sequence ID" value="GAB1581850.1"/>
    <property type="molecule type" value="Genomic_DNA"/>
</dbReference>
<name>A0ABQ0GYV2_9HYPH</name>
<accession>A0ABQ0GYV2</accession>
<comment type="similarity">
    <text evidence="1">In the C-terminal section; belongs to the class-I pyridoxal-phosphate-dependent aminotransferase family.</text>
</comment>
<dbReference type="Pfam" id="PF00392">
    <property type="entry name" value="GntR"/>
    <property type="match status" value="1"/>
</dbReference>
<dbReference type="Gene3D" id="1.10.10.10">
    <property type="entry name" value="Winged helix-like DNA-binding domain superfamily/Winged helix DNA-binding domain"/>
    <property type="match status" value="1"/>
</dbReference>
<evidence type="ECO:0000313" key="8">
    <source>
        <dbReference type="Proteomes" id="UP001628091"/>
    </source>
</evidence>
<dbReference type="SMART" id="SM00345">
    <property type="entry name" value="HTH_GNTR"/>
    <property type="match status" value="1"/>
</dbReference>
<organism evidence="7 8">
    <name type="scientific">Phyllobacterium phragmitis</name>
    <dbReference type="NCBI Taxonomy" id="2670329"/>
    <lineage>
        <taxon>Bacteria</taxon>
        <taxon>Pseudomonadati</taxon>
        <taxon>Pseudomonadota</taxon>
        <taxon>Alphaproteobacteria</taxon>
        <taxon>Hyphomicrobiales</taxon>
        <taxon>Phyllobacteriaceae</taxon>
        <taxon>Phyllobacterium</taxon>
    </lineage>
</organism>
<dbReference type="InterPro" id="IPR015421">
    <property type="entry name" value="PyrdxlP-dep_Trfase_major"/>
</dbReference>
<keyword evidence="4" id="KW-0238">DNA-binding</keyword>
<dbReference type="PROSITE" id="PS50949">
    <property type="entry name" value="HTH_GNTR"/>
    <property type="match status" value="1"/>
</dbReference>
<dbReference type="Proteomes" id="UP001628091">
    <property type="component" value="Unassembled WGS sequence"/>
</dbReference>